<dbReference type="InterPro" id="IPR029016">
    <property type="entry name" value="GAF-like_dom_sf"/>
</dbReference>
<keyword evidence="3" id="KW-1185">Reference proteome</keyword>
<dbReference type="PANTHER" id="PTHR33744:SF1">
    <property type="entry name" value="DNA-BINDING TRANSCRIPTIONAL ACTIVATOR ADER"/>
    <property type="match status" value="1"/>
</dbReference>
<dbReference type="EMBL" id="JABMCB010000192">
    <property type="protein sequence ID" value="NUU77641.1"/>
    <property type="molecule type" value="Genomic_DNA"/>
</dbReference>
<organism evidence="2 3">
    <name type="scientific">Paenibacillus xylanilyticus</name>
    <dbReference type="NCBI Taxonomy" id="248903"/>
    <lineage>
        <taxon>Bacteria</taxon>
        <taxon>Bacillati</taxon>
        <taxon>Bacillota</taxon>
        <taxon>Bacilli</taxon>
        <taxon>Bacillales</taxon>
        <taxon>Paenibacillaceae</taxon>
        <taxon>Paenibacillus</taxon>
    </lineage>
</organism>
<protein>
    <submittedName>
        <fullName evidence="2">GAF domain-containing protein</fullName>
    </submittedName>
</protein>
<reference evidence="2 3" key="1">
    <citation type="submission" date="2020-05" db="EMBL/GenBank/DDBJ databases">
        <title>Genome Sequencing of Type Strains.</title>
        <authorList>
            <person name="Lemaire J.F."/>
            <person name="Inderbitzin P."/>
            <person name="Gregorio O.A."/>
            <person name="Collins S.B."/>
            <person name="Wespe N."/>
            <person name="Knight-Connoni V."/>
        </authorList>
    </citation>
    <scope>NUCLEOTIDE SEQUENCE [LARGE SCALE GENOMIC DNA]</scope>
    <source>
        <strain evidence="2 3">LMG 21957</strain>
    </source>
</reference>
<feature type="domain" description="GAF" evidence="1">
    <location>
        <begin position="129"/>
        <end position="288"/>
    </location>
</feature>
<dbReference type="Pfam" id="PF13556">
    <property type="entry name" value="HTH_30"/>
    <property type="match status" value="1"/>
</dbReference>
<gene>
    <name evidence="2" type="ORF">HP552_20725</name>
</gene>
<dbReference type="InterPro" id="IPR003018">
    <property type="entry name" value="GAF"/>
</dbReference>
<dbReference type="RefSeq" id="WP_175397289.1">
    <property type="nucleotide sequence ID" value="NZ_JABMCB010000192.1"/>
</dbReference>
<dbReference type="Gene3D" id="1.10.10.2840">
    <property type="entry name" value="PucR C-terminal helix-turn-helix domain"/>
    <property type="match status" value="1"/>
</dbReference>
<dbReference type="SMART" id="SM00065">
    <property type="entry name" value="GAF"/>
    <property type="match status" value="1"/>
</dbReference>
<dbReference type="AlphaFoldDB" id="A0A7Y6C010"/>
<accession>A0A7Y6C010</accession>
<dbReference type="InterPro" id="IPR051448">
    <property type="entry name" value="CdaR-like_regulators"/>
</dbReference>
<dbReference type="PANTHER" id="PTHR33744">
    <property type="entry name" value="CARBOHYDRATE DIACID REGULATOR"/>
    <property type="match status" value="1"/>
</dbReference>
<evidence type="ECO:0000259" key="1">
    <source>
        <dbReference type="SMART" id="SM00065"/>
    </source>
</evidence>
<dbReference type="Gene3D" id="3.30.450.40">
    <property type="match status" value="1"/>
</dbReference>
<evidence type="ECO:0000313" key="2">
    <source>
        <dbReference type="EMBL" id="NUU77641.1"/>
    </source>
</evidence>
<dbReference type="Proteomes" id="UP000526125">
    <property type="component" value="Unassembled WGS sequence"/>
</dbReference>
<comment type="caution">
    <text evidence="2">The sequence shown here is derived from an EMBL/GenBank/DDBJ whole genome shotgun (WGS) entry which is preliminary data.</text>
</comment>
<dbReference type="Pfam" id="PF13185">
    <property type="entry name" value="GAF_2"/>
    <property type="match status" value="1"/>
</dbReference>
<sequence length="689" mass="77758">MNGILHEILRERLGDCDYEVWLSSNWADWVLIEATGRRESIPPCFMERLPLQHPKVEQESEGVMLVFLPYNNNVCVAIRVFKSWQLSAEDVVTLSSLLYPYYTEAVASKHERALNEIMNSIRDVTQLLDLNELLGRILVSALSVIPYECIGVLWRYDPAIDALTVKARAGEMGEGMLRMKLKPGEGIIGNTFKRGTPKLYNSFSTVEDDFGNMTSDNKHHLNSAYDFQNIGSIISVPIKVEGQPDCVLIVYQKGKVPIFTESDVRLLQSFADQVSIAITNAKLYENLSKQNATLIKRDEIHSSLMRLSLQNKGAVSIVNELTRVIGVPMTFVDFIDNEWIPKRGKVMHGWNMEKLLTLYESLHHPDYLTCIEGDDNPSYQYLYPIASANQCLGYLIIQMNTRLEPLQLIALEQGSSILALELMRKQSLAEFYFKKTQQYFNDLRLSQDSEDYWQKSGEIGIGPSTSIVVGLLEFAERVNPSTLSALSVQLVAYLREKMPTGTLPIAFGNERRITVLLMLNESYKPGKLEQQFSALLPEWESRNHVKLLGGLSSVRSGVDAINTGYQEADKALAYQKTRGEQGTIRYTDIGVNRLFIRQPAEDLNAFMAEVFEPLKPAKGQTGGLEETLMTYMACGGSAVQAAAALHIHINTLYQRIRKIEEILGMSLSNQEHLLHLQLACYLRQTYRSS</sequence>
<name>A0A7Y6C010_9BACL</name>
<dbReference type="InterPro" id="IPR025736">
    <property type="entry name" value="PucR_C-HTH_dom"/>
</dbReference>
<dbReference type="SUPFAM" id="SSF55781">
    <property type="entry name" value="GAF domain-like"/>
    <property type="match status" value="1"/>
</dbReference>
<proteinExistence type="predicted"/>
<dbReference type="InterPro" id="IPR042070">
    <property type="entry name" value="PucR_C-HTH_sf"/>
</dbReference>
<evidence type="ECO:0000313" key="3">
    <source>
        <dbReference type="Proteomes" id="UP000526125"/>
    </source>
</evidence>